<comment type="caution">
    <text evidence="2">The sequence shown here is derived from an EMBL/GenBank/DDBJ whole genome shotgun (WGS) entry which is preliminary data.</text>
</comment>
<dbReference type="Proteomes" id="UP000765509">
    <property type="component" value="Unassembled WGS sequence"/>
</dbReference>
<sequence>MYNKRFKLASHWAELEESCQNICLKEIDFRDLMVITKGWNPTRKTDPDRAYSDSIRLTRSRPNKLSSGFKPFRNQHISGQESPFFTIPGIFHEKPRIQGQKQDHLQPEEEGVRPSDPEAVEFGERSAQEPEVVVNKSRISSPINRNITPTQIDHNVVTPESNLNSDALWLQMSQFSEKTQKQFAELQASHERMKTLTASIDKTVKTLQDGHAQLRKVSEETKKLLNIVFEEQNHSKRYRDCLDKDINKQFTVYHNLKPQPQGHVMDNPYHQYDIKPDAMLLNKKRSPSQYQDGDNMSYSEKEALKQLPEAPSWPKFSGTGEYNHMELIDYIDGLLMDVPRVPDYWITARLNTALKGHVSIWYTQMKKIHARRRWPWWKIQIIQNHSNHTWIWKKTMSFENDKYSVDKDPYEWCLRQSKILKANDSQMNIQMGNHKLLTQMPGELEHAVKFRCNHNCTLDEIANTLQDVRNRTNIGKYTPHKSSGFKEEQPFRVEFKAKPRERVAEVAKKKIFFFTTVEESPTEDSDSDSMGDAIRKQSDDDQDPREEFPVEYQEDTTLEIQDIQLEAGMPQDTANKNLCKHTQGAQTFRVTPTKGMAYIHGTATKMTVCIDNAKHPLIIDSGAHCSKVARKYLDDHSPKWENQLLPTKAKNFKSASGKMTSIGTIIKEIIIPHRKGDIRLNPEFLVLDDGHIQGFLMGKDYQRMYDIDIYNSKNRHITIGTNKEKRFSFDIYHVSAQDQLEELLNEFRDGQVSTTLTSEQKLTFLKMLRNNRPAFSISEEQLGKSRGHDIELYLDVERPYPPILRSPPYPASLETRK</sequence>
<evidence type="ECO:0000256" key="1">
    <source>
        <dbReference type="SAM" id="MobiDB-lite"/>
    </source>
</evidence>
<dbReference type="AlphaFoldDB" id="A0A9Q3CDA1"/>
<accession>A0A9Q3CDA1</accession>
<protein>
    <submittedName>
        <fullName evidence="2">Uncharacterized protein</fullName>
    </submittedName>
</protein>
<organism evidence="2 3">
    <name type="scientific">Austropuccinia psidii MF-1</name>
    <dbReference type="NCBI Taxonomy" id="1389203"/>
    <lineage>
        <taxon>Eukaryota</taxon>
        <taxon>Fungi</taxon>
        <taxon>Dikarya</taxon>
        <taxon>Basidiomycota</taxon>
        <taxon>Pucciniomycotina</taxon>
        <taxon>Pucciniomycetes</taxon>
        <taxon>Pucciniales</taxon>
        <taxon>Sphaerophragmiaceae</taxon>
        <taxon>Austropuccinia</taxon>
    </lineage>
</organism>
<evidence type="ECO:0000313" key="3">
    <source>
        <dbReference type="Proteomes" id="UP000765509"/>
    </source>
</evidence>
<feature type="region of interest" description="Disordered" evidence="1">
    <location>
        <begin position="518"/>
        <end position="555"/>
    </location>
</feature>
<keyword evidence="3" id="KW-1185">Reference proteome</keyword>
<feature type="region of interest" description="Disordered" evidence="1">
    <location>
        <begin position="97"/>
        <end position="116"/>
    </location>
</feature>
<feature type="compositionally biased region" description="Acidic residues" evidence="1">
    <location>
        <begin position="520"/>
        <end position="529"/>
    </location>
</feature>
<dbReference type="EMBL" id="AVOT02006540">
    <property type="protein sequence ID" value="MBW0481849.1"/>
    <property type="molecule type" value="Genomic_DNA"/>
</dbReference>
<evidence type="ECO:0000313" key="2">
    <source>
        <dbReference type="EMBL" id="MBW0481849.1"/>
    </source>
</evidence>
<gene>
    <name evidence="2" type="ORF">O181_021564</name>
</gene>
<name>A0A9Q3CDA1_9BASI</name>
<reference evidence="2" key="1">
    <citation type="submission" date="2021-03" db="EMBL/GenBank/DDBJ databases">
        <title>Draft genome sequence of rust myrtle Austropuccinia psidii MF-1, a brazilian biotype.</title>
        <authorList>
            <person name="Quecine M.C."/>
            <person name="Pachon D.M.R."/>
            <person name="Bonatelli M.L."/>
            <person name="Correr F.H."/>
            <person name="Franceschini L.M."/>
            <person name="Leite T.F."/>
            <person name="Margarido G.R.A."/>
            <person name="Almeida C.A."/>
            <person name="Ferrarezi J.A."/>
            <person name="Labate C.A."/>
        </authorList>
    </citation>
    <scope>NUCLEOTIDE SEQUENCE</scope>
    <source>
        <strain evidence="2">MF-1</strain>
    </source>
</reference>
<proteinExistence type="predicted"/>